<evidence type="ECO:0000313" key="2">
    <source>
        <dbReference type="EMBL" id="GEP01730.1"/>
    </source>
</evidence>
<protein>
    <submittedName>
        <fullName evidence="2">Uncharacterized protein</fullName>
    </submittedName>
</protein>
<proteinExistence type="predicted"/>
<organism evidence="2 3">
    <name type="scientific">Methylobacterium haplocladii</name>
    <dbReference type="NCBI Taxonomy" id="1176176"/>
    <lineage>
        <taxon>Bacteria</taxon>
        <taxon>Pseudomonadati</taxon>
        <taxon>Pseudomonadota</taxon>
        <taxon>Alphaproteobacteria</taxon>
        <taxon>Hyphomicrobiales</taxon>
        <taxon>Methylobacteriaceae</taxon>
        <taxon>Methylobacterium</taxon>
    </lineage>
</organism>
<dbReference type="AlphaFoldDB" id="A0A512IVJ1"/>
<dbReference type="EMBL" id="BJZT01000049">
    <property type="protein sequence ID" value="GEP01730.1"/>
    <property type="molecule type" value="Genomic_DNA"/>
</dbReference>
<evidence type="ECO:0000256" key="1">
    <source>
        <dbReference type="SAM" id="MobiDB-lite"/>
    </source>
</evidence>
<reference evidence="2 3" key="1">
    <citation type="submission" date="2019-07" db="EMBL/GenBank/DDBJ databases">
        <title>Whole genome shotgun sequence of Methylobacterium haplocladii NBRC 107714.</title>
        <authorList>
            <person name="Hosoyama A."/>
            <person name="Uohara A."/>
            <person name="Ohji S."/>
            <person name="Ichikawa N."/>
        </authorList>
    </citation>
    <scope>NUCLEOTIDE SEQUENCE [LARGE SCALE GENOMIC DNA]</scope>
    <source>
        <strain evidence="2 3">NBRC 107714</strain>
    </source>
</reference>
<evidence type="ECO:0000313" key="3">
    <source>
        <dbReference type="Proteomes" id="UP000321258"/>
    </source>
</evidence>
<dbReference type="Proteomes" id="UP000321258">
    <property type="component" value="Unassembled WGS sequence"/>
</dbReference>
<feature type="region of interest" description="Disordered" evidence="1">
    <location>
        <begin position="1"/>
        <end position="20"/>
    </location>
</feature>
<accession>A0A512IVJ1</accession>
<name>A0A512IVJ1_9HYPH</name>
<gene>
    <name evidence="2" type="ORF">MHA02_41170</name>
</gene>
<keyword evidence="3" id="KW-1185">Reference proteome</keyword>
<comment type="caution">
    <text evidence="2">The sequence shown here is derived from an EMBL/GenBank/DDBJ whole genome shotgun (WGS) entry which is preliminary data.</text>
</comment>
<sequence>MDPTRACGSPGIRHQAESQAAVTTLDGMDGPEFKHRLRVMGRTQAGFASEIGVVERTVHYWASRGPPAEIVYLLDVLADLEMPFGPMSDIADDASATEGFKRTAVKVVERLAYLAALRGAEQEFIETLRLWLDERTDRSRGDI</sequence>